<dbReference type="GO" id="GO:0016787">
    <property type="term" value="F:hydrolase activity"/>
    <property type="evidence" value="ECO:0007669"/>
    <property type="project" value="UniProtKB-KW"/>
</dbReference>
<feature type="domain" description="Metallo-beta-lactamase" evidence="2">
    <location>
        <begin position="31"/>
        <end position="195"/>
    </location>
</feature>
<keyword evidence="3" id="KW-0378">Hydrolase</keyword>
<dbReference type="InterPro" id="IPR001279">
    <property type="entry name" value="Metallo-B-lactamas"/>
</dbReference>
<keyword evidence="4" id="KW-1185">Reference proteome</keyword>
<comment type="caution">
    <text evidence="3">The sequence shown here is derived from an EMBL/GenBank/DDBJ whole genome shotgun (WGS) entry which is preliminary data.</text>
</comment>
<reference evidence="3 4" key="1">
    <citation type="submission" date="2018-11" db="EMBL/GenBank/DDBJ databases">
        <title>Trebonia kvetii gen.nov., sp.nov., a novel acidophilic actinobacterium, and proposal of the new actinobacterial family Treboniaceae fam. nov.</title>
        <authorList>
            <person name="Rapoport D."/>
            <person name="Sagova-Mareckova M."/>
            <person name="Sedlacek I."/>
            <person name="Provaznik J."/>
            <person name="Kralova S."/>
            <person name="Pavlinic D."/>
            <person name="Benes V."/>
            <person name="Kopecky J."/>
        </authorList>
    </citation>
    <scope>NUCLEOTIDE SEQUENCE [LARGE SCALE GENOMIC DNA]</scope>
    <source>
        <strain evidence="3 4">15Tr583</strain>
    </source>
</reference>
<dbReference type="Pfam" id="PF00753">
    <property type="entry name" value="Lactamase_B"/>
    <property type="match status" value="1"/>
</dbReference>
<evidence type="ECO:0000313" key="3">
    <source>
        <dbReference type="EMBL" id="TVZ04170.1"/>
    </source>
</evidence>
<dbReference type="OrthoDB" id="9802991at2"/>
<dbReference type="Gene3D" id="3.60.15.10">
    <property type="entry name" value="Ribonuclease Z/Hydroxyacylglutathione hydrolase-like"/>
    <property type="match status" value="1"/>
</dbReference>
<dbReference type="SMART" id="SM00849">
    <property type="entry name" value="Lactamase_B"/>
    <property type="match status" value="1"/>
</dbReference>
<name>A0A6P2BZ16_9ACTN</name>
<dbReference type="EMBL" id="RPFW01000003">
    <property type="protein sequence ID" value="TVZ04170.1"/>
    <property type="molecule type" value="Genomic_DNA"/>
</dbReference>
<accession>A0A6P2BZ16</accession>
<protein>
    <submittedName>
        <fullName evidence="3">MBL fold metallo-hydrolase</fullName>
    </submittedName>
</protein>
<sequence length="221" mass="23721">MDARVERVWTPRVGEQDADPAEQEGQHAVREANAWLIGDDDEVIVIDPGEDAESVLERVGDREILAVICTHGHASHVAAAVEVAERDEAPVALHRADRLLWRAVHDSGDPEIEMAHGGRFDVADVQLEVVHTPGHTPGSVSVYCADLEVVFTGDALSERGPVPHEGLFADFAGQLTAIGERLLDLPTSTRVLPGHGEESTIGDAAKRFDGWVTAGPAVELD</sequence>
<evidence type="ECO:0000259" key="2">
    <source>
        <dbReference type="SMART" id="SM00849"/>
    </source>
</evidence>
<dbReference type="InterPro" id="IPR036866">
    <property type="entry name" value="RibonucZ/Hydroxyglut_hydro"/>
</dbReference>
<gene>
    <name evidence="3" type="ORF">EAS64_17395</name>
</gene>
<dbReference type="Proteomes" id="UP000460272">
    <property type="component" value="Unassembled WGS sequence"/>
</dbReference>
<dbReference type="CDD" id="cd06262">
    <property type="entry name" value="metallo-hydrolase-like_MBL-fold"/>
    <property type="match status" value="1"/>
</dbReference>
<organism evidence="3 4">
    <name type="scientific">Trebonia kvetii</name>
    <dbReference type="NCBI Taxonomy" id="2480626"/>
    <lineage>
        <taxon>Bacteria</taxon>
        <taxon>Bacillati</taxon>
        <taxon>Actinomycetota</taxon>
        <taxon>Actinomycetes</taxon>
        <taxon>Streptosporangiales</taxon>
        <taxon>Treboniaceae</taxon>
        <taxon>Trebonia</taxon>
    </lineage>
</organism>
<evidence type="ECO:0000313" key="4">
    <source>
        <dbReference type="Proteomes" id="UP000460272"/>
    </source>
</evidence>
<dbReference type="PANTHER" id="PTHR46233:SF4">
    <property type="entry name" value="METALLO-BETA-LACTAMASE DOMAIN-CONTAINING PROTEIN"/>
    <property type="match status" value="1"/>
</dbReference>
<dbReference type="RefSeq" id="WP_145854039.1">
    <property type="nucleotide sequence ID" value="NZ_RPFW01000003.1"/>
</dbReference>
<feature type="region of interest" description="Disordered" evidence="1">
    <location>
        <begin position="1"/>
        <end position="26"/>
    </location>
</feature>
<dbReference type="InterPro" id="IPR051453">
    <property type="entry name" value="MBL_Glyoxalase_II"/>
</dbReference>
<proteinExistence type="predicted"/>
<dbReference type="SUPFAM" id="SSF56281">
    <property type="entry name" value="Metallo-hydrolase/oxidoreductase"/>
    <property type="match status" value="1"/>
</dbReference>
<dbReference type="PANTHER" id="PTHR46233">
    <property type="entry name" value="HYDROXYACYLGLUTATHIONE HYDROLASE GLOC"/>
    <property type="match status" value="1"/>
</dbReference>
<dbReference type="AlphaFoldDB" id="A0A6P2BZ16"/>
<evidence type="ECO:0000256" key="1">
    <source>
        <dbReference type="SAM" id="MobiDB-lite"/>
    </source>
</evidence>